<evidence type="ECO:0000256" key="1">
    <source>
        <dbReference type="SAM" id="MobiDB-lite"/>
    </source>
</evidence>
<reference evidence="2" key="1">
    <citation type="submission" date="2021-01" db="EMBL/GenBank/DDBJ databases">
        <authorList>
            <person name="Corre E."/>
            <person name="Pelletier E."/>
            <person name="Niang G."/>
            <person name="Scheremetjew M."/>
            <person name="Finn R."/>
            <person name="Kale V."/>
            <person name="Holt S."/>
            <person name="Cochrane G."/>
            <person name="Meng A."/>
            <person name="Brown T."/>
            <person name="Cohen L."/>
        </authorList>
    </citation>
    <scope>NUCLEOTIDE SEQUENCE</scope>
    <source>
        <strain evidence="2">CCMP3278</strain>
    </source>
</reference>
<feature type="region of interest" description="Disordered" evidence="1">
    <location>
        <begin position="42"/>
        <end position="90"/>
    </location>
</feature>
<proteinExistence type="predicted"/>
<accession>A0A7S0ZGW1</accession>
<evidence type="ECO:0000313" key="2">
    <source>
        <dbReference type="EMBL" id="CAD8821349.1"/>
    </source>
</evidence>
<sequence>MWNVMEVISGAVPKILLENVCNTGNEGDNSPSEGQEIIEKLNGEQNSGKEKKALTTENGNHGKVSRKSVGIKKNSTTNGNNDRNTSVEPSSKVASEHCHICTRLRARDLPVARCAGVYDGLCRKVVCKRCFEANGWDWNRAMELVNEKTYRCVHCTQFCPPGSQCHVYKKSNEKRKKYSAALASSSQKKS</sequence>
<evidence type="ECO:0008006" key="3">
    <source>
        <dbReference type="Google" id="ProtNLM"/>
    </source>
</evidence>
<dbReference type="EMBL" id="HBFP01008020">
    <property type="protein sequence ID" value="CAD8821349.1"/>
    <property type="molecule type" value="Transcribed_RNA"/>
</dbReference>
<protein>
    <recommendedName>
        <fullName evidence="3">Zinc-finger domain-containing protein</fullName>
    </recommendedName>
</protein>
<name>A0A7S0ZGW1_9RHOD</name>
<feature type="compositionally biased region" description="Polar residues" evidence="1">
    <location>
        <begin position="73"/>
        <end position="90"/>
    </location>
</feature>
<organism evidence="2">
    <name type="scientific">Timspurckia oligopyrenoides</name>
    <dbReference type="NCBI Taxonomy" id="708627"/>
    <lineage>
        <taxon>Eukaryota</taxon>
        <taxon>Rhodophyta</taxon>
        <taxon>Bangiophyceae</taxon>
        <taxon>Porphyridiales</taxon>
        <taxon>Porphyridiaceae</taxon>
        <taxon>Timspurckia</taxon>
    </lineage>
</organism>
<feature type="compositionally biased region" description="Basic and acidic residues" evidence="1">
    <location>
        <begin position="42"/>
        <end position="54"/>
    </location>
</feature>
<gene>
    <name evidence="2" type="ORF">TOLI1172_LOCUS5744</name>
</gene>
<dbReference type="AlphaFoldDB" id="A0A7S0ZGW1"/>